<feature type="non-terminal residue" evidence="4">
    <location>
        <position position="127"/>
    </location>
</feature>
<reference evidence="4 5" key="1">
    <citation type="journal article" date="2019" name="Nat. Ecol. Evol.">
        <title>Megaphylogeny resolves global patterns of mushroom evolution.</title>
        <authorList>
            <person name="Varga T."/>
            <person name="Krizsan K."/>
            <person name="Foldi C."/>
            <person name="Dima B."/>
            <person name="Sanchez-Garcia M."/>
            <person name="Sanchez-Ramirez S."/>
            <person name="Szollosi G.J."/>
            <person name="Szarkandi J.G."/>
            <person name="Papp V."/>
            <person name="Albert L."/>
            <person name="Andreopoulos W."/>
            <person name="Angelini C."/>
            <person name="Antonin V."/>
            <person name="Barry K.W."/>
            <person name="Bougher N.L."/>
            <person name="Buchanan P."/>
            <person name="Buyck B."/>
            <person name="Bense V."/>
            <person name="Catcheside P."/>
            <person name="Chovatia M."/>
            <person name="Cooper J."/>
            <person name="Damon W."/>
            <person name="Desjardin D."/>
            <person name="Finy P."/>
            <person name="Geml J."/>
            <person name="Haridas S."/>
            <person name="Hughes K."/>
            <person name="Justo A."/>
            <person name="Karasinski D."/>
            <person name="Kautmanova I."/>
            <person name="Kiss B."/>
            <person name="Kocsube S."/>
            <person name="Kotiranta H."/>
            <person name="LaButti K.M."/>
            <person name="Lechner B.E."/>
            <person name="Liimatainen K."/>
            <person name="Lipzen A."/>
            <person name="Lukacs Z."/>
            <person name="Mihaltcheva S."/>
            <person name="Morgado L.N."/>
            <person name="Niskanen T."/>
            <person name="Noordeloos M.E."/>
            <person name="Ohm R.A."/>
            <person name="Ortiz-Santana B."/>
            <person name="Ovrebo C."/>
            <person name="Racz N."/>
            <person name="Riley R."/>
            <person name="Savchenko A."/>
            <person name="Shiryaev A."/>
            <person name="Soop K."/>
            <person name="Spirin V."/>
            <person name="Szebenyi C."/>
            <person name="Tomsovsky M."/>
            <person name="Tulloss R.E."/>
            <person name="Uehling J."/>
            <person name="Grigoriev I.V."/>
            <person name="Vagvolgyi C."/>
            <person name="Papp T."/>
            <person name="Martin F.M."/>
            <person name="Miettinen O."/>
            <person name="Hibbett D.S."/>
            <person name="Nagy L.G."/>
        </authorList>
    </citation>
    <scope>NUCLEOTIDE SEQUENCE [LARGE SCALE GENOMIC DNA]</scope>
    <source>
        <strain evidence="4 5">CBS 121175</strain>
    </source>
</reference>
<dbReference type="InterPro" id="IPR036770">
    <property type="entry name" value="Ankyrin_rpt-contain_sf"/>
</dbReference>
<dbReference type="Gene3D" id="1.25.40.20">
    <property type="entry name" value="Ankyrin repeat-containing domain"/>
    <property type="match status" value="2"/>
</dbReference>
<evidence type="ECO:0000313" key="5">
    <source>
        <dbReference type="Proteomes" id="UP000307440"/>
    </source>
</evidence>
<dbReference type="PROSITE" id="PS50297">
    <property type="entry name" value="ANK_REP_REGION"/>
    <property type="match status" value="1"/>
</dbReference>
<keyword evidence="5" id="KW-1185">Reference proteome</keyword>
<sequence length="127" mass="13003">GHTAIALAAACGHLKTVELLIGVQGVDTQCFDEHGFSPLIAASQAGHVQVVDMLLGVVDADHVNAGSLTALMLAASKGHTEVIKSLLCVQGINVNAREPDTGDGEGDSAFTLAAYNGQLDAVQLLLE</sequence>
<protein>
    <submittedName>
        <fullName evidence="4">Ankyrin repeat protein</fullName>
    </submittedName>
</protein>
<feature type="repeat" description="ANK" evidence="3">
    <location>
        <begin position="105"/>
        <end position="127"/>
    </location>
</feature>
<dbReference type="AlphaFoldDB" id="A0A5C3KD91"/>
<evidence type="ECO:0000256" key="3">
    <source>
        <dbReference type="PROSITE-ProRule" id="PRU00023"/>
    </source>
</evidence>
<dbReference type="EMBL" id="ML210472">
    <property type="protein sequence ID" value="TFK17707.1"/>
    <property type="molecule type" value="Genomic_DNA"/>
</dbReference>
<gene>
    <name evidence="4" type="ORF">FA15DRAFT_561457</name>
</gene>
<evidence type="ECO:0000256" key="2">
    <source>
        <dbReference type="ARBA" id="ARBA00023043"/>
    </source>
</evidence>
<accession>A0A5C3KD91</accession>
<evidence type="ECO:0000256" key="1">
    <source>
        <dbReference type="ARBA" id="ARBA00022737"/>
    </source>
</evidence>
<organism evidence="4 5">
    <name type="scientific">Coprinopsis marcescibilis</name>
    <name type="common">Agaric fungus</name>
    <name type="synonym">Psathyrella marcescibilis</name>
    <dbReference type="NCBI Taxonomy" id="230819"/>
    <lineage>
        <taxon>Eukaryota</taxon>
        <taxon>Fungi</taxon>
        <taxon>Dikarya</taxon>
        <taxon>Basidiomycota</taxon>
        <taxon>Agaricomycotina</taxon>
        <taxon>Agaricomycetes</taxon>
        <taxon>Agaricomycetidae</taxon>
        <taxon>Agaricales</taxon>
        <taxon>Agaricineae</taxon>
        <taxon>Psathyrellaceae</taxon>
        <taxon>Coprinopsis</taxon>
    </lineage>
</organism>
<feature type="non-terminal residue" evidence="4">
    <location>
        <position position="1"/>
    </location>
</feature>
<name>A0A5C3KD91_COPMA</name>
<dbReference type="PANTHER" id="PTHR24198">
    <property type="entry name" value="ANKYRIN REPEAT AND PROTEIN KINASE DOMAIN-CONTAINING PROTEIN"/>
    <property type="match status" value="1"/>
</dbReference>
<dbReference type="PANTHER" id="PTHR24198:SF165">
    <property type="entry name" value="ANKYRIN REPEAT-CONTAINING PROTEIN-RELATED"/>
    <property type="match status" value="1"/>
</dbReference>
<dbReference type="SMART" id="SM00248">
    <property type="entry name" value="ANK"/>
    <property type="match status" value="3"/>
</dbReference>
<keyword evidence="1" id="KW-0677">Repeat</keyword>
<feature type="repeat" description="ANK" evidence="3">
    <location>
        <begin position="66"/>
        <end position="99"/>
    </location>
</feature>
<dbReference type="Pfam" id="PF12796">
    <property type="entry name" value="Ank_2"/>
    <property type="match status" value="2"/>
</dbReference>
<proteinExistence type="predicted"/>
<keyword evidence="2 3" id="KW-0040">ANK repeat</keyword>
<dbReference type="PROSITE" id="PS50088">
    <property type="entry name" value="ANK_REPEAT"/>
    <property type="match status" value="2"/>
</dbReference>
<dbReference type="OrthoDB" id="194358at2759"/>
<evidence type="ECO:0000313" key="4">
    <source>
        <dbReference type="EMBL" id="TFK17707.1"/>
    </source>
</evidence>
<dbReference type="Proteomes" id="UP000307440">
    <property type="component" value="Unassembled WGS sequence"/>
</dbReference>
<dbReference type="STRING" id="230819.A0A5C3KD91"/>
<dbReference type="SUPFAM" id="SSF48403">
    <property type="entry name" value="Ankyrin repeat"/>
    <property type="match status" value="1"/>
</dbReference>
<dbReference type="InterPro" id="IPR002110">
    <property type="entry name" value="Ankyrin_rpt"/>
</dbReference>